<keyword evidence="6 7" id="KW-0349">Heme</keyword>
<dbReference type="PRINTS" id="PR00463">
    <property type="entry name" value="EP450I"/>
</dbReference>
<keyword evidence="8" id="KW-1133">Transmembrane helix</keyword>
<dbReference type="GO" id="GO:0020037">
    <property type="term" value="F:heme binding"/>
    <property type="evidence" value="ECO:0007669"/>
    <property type="project" value="InterPro"/>
</dbReference>
<feature type="transmembrane region" description="Helical" evidence="8">
    <location>
        <begin position="6"/>
        <end position="24"/>
    </location>
</feature>
<organism evidence="9 10">
    <name type="scientific">Coffea arabica</name>
    <name type="common">Arabian coffee</name>
    <dbReference type="NCBI Taxonomy" id="13443"/>
    <lineage>
        <taxon>Eukaryota</taxon>
        <taxon>Viridiplantae</taxon>
        <taxon>Streptophyta</taxon>
        <taxon>Embryophyta</taxon>
        <taxon>Tracheophyta</taxon>
        <taxon>Spermatophyta</taxon>
        <taxon>Magnoliopsida</taxon>
        <taxon>eudicotyledons</taxon>
        <taxon>Gunneridae</taxon>
        <taxon>Pentapetalae</taxon>
        <taxon>asterids</taxon>
        <taxon>lamiids</taxon>
        <taxon>Gentianales</taxon>
        <taxon>Rubiaceae</taxon>
        <taxon>Ixoroideae</taxon>
        <taxon>Gardenieae complex</taxon>
        <taxon>Bertiereae - Coffeeae clade</taxon>
        <taxon>Coffeeae</taxon>
        <taxon>Coffea</taxon>
    </lineage>
</organism>
<reference evidence="10" key="2">
    <citation type="submission" date="2025-08" db="UniProtKB">
        <authorList>
            <consortium name="RefSeq"/>
        </authorList>
    </citation>
    <scope>IDENTIFICATION</scope>
    <source>
        <tissue evidence="10">Leaves</tissue>
    </source>
</reference>
<proteinExistence type="inferred from homology"/>
<name>A0A6P6SUN0_COFAR</name>
<dbReference type="GO" id="GO:0005506">
    <property type="term" value="F:iron ion binding"/>
    <property type="evidence" value="ECO:0007669"/>
    <property type="project" value="InterPro"/>
</dbReference>
<evidence type="ECO:0000256" key="7">
    <source>
        <dbReference type="RuleBase" id="RU000461"/>
    </source>
</evidence>
<evidence type="ECO:0000256" key="2">
    <source>
        <dbReference type="ARBA" id="ARBA00010617"/>
    </source>
</evidence>
<keyword evidence="3 6" id="KW-0479">Metal-binding</keyword>
<dbReference type="OrthoDB" id="1470350at2759"/>
<dbReference type="AlphaFoldDB" id="A0A6P6SUN0"/>
<sequence>MELFSLPSVLFIFLISLYLYFFFLKPISKQTTKTGFKIYPVVGTLPGFLLNRHQFLDWSTEILSKCPSHTAVFRRPGVRGITTANPRVVEHMLKAKFENYPKGPRFIGLLEDFLGKGIFNSDGELWKVQRKTASYEFNTKSLRNFVIENVRVEVQTRLIPLFEDAAKVDRVLDLQDVLERFAFDNICELAFNVDPGCLGGDATSGREFMEAFEDAATLSSGRFMYAIPAFYLFKKFFNIGSEKRLKKSIDTVHEFADKIIKSRLEERVERKDEDLLSRFIGNSENSAEFLRDIIISFILAGRDTTSSALSWFFWLLSTRPIIERKILQELDLIRNRSHKKIGDAYDFDELREMHYLHAALSETMRLYPPVPIDTRACLGDDVLPEGTFIAKSWFISYHTYAMGRMESIWGKDCYDFKPERWLENGIYKQENPFKFPIFHAGPRMCIGKDMAYIQMKSIAACVLERFGIDAVLKDGKCPEPLLSLTLRMKGGLSVKVKERCS</sequence>
<evidence type="ECO:0000256" key="8">
    <source>
        <dbReference type="SAM" id="Phobius"/>
    </source>
</evidence>
<dbReference type="SUPFAM" id="SSF48264">
    <property type="entry name" value="Cytochrome P450"/>
    <property type="match status" value="1"/>
</dbReference>
<dbReference type="InterPro" id="IPR036396">
    <property type="entry name" value="Cyt_P450_sf"/>
</dbReference>
<dbReference type="Gene3D" id="1.10.630.10">
    <property type="entry name" value="Cytochrome P450"/>
    <property type="match status" value="1"/>
</dbReference>
<feature type="binding site" description="axial binding residue" evidence="6">
    <location>
        <position position="445"/>
    </location>
    <ligand>
        <name>heme</name>
        <dbReference type="ChEBI" id="CHEBI:30413"/>
    </ligand>
    <ligandPart>
        <name>Fe</name>
        <dbReference type="ChEBI" id="CHEBI:18248"/>
    </ligandPart>
</feature>
<dbReference type="PRINTS" id="PR00385">
    <property type="entry name" value="P450"/>
</dbReference>
<evidence type="ECO:0000256" key="6">
    <source>
        <dbReference type="PIRSR" id="PIRSR602401-1"/>
    </source>
</evidence>
<keyword evidence="9" id="KW-1185">Reference proteome</keyword>
<evidence type="ECO:0000256" key="4">
    <source>
        <dbReference type="ARBA" id="ARBA00023002"/>
    </source>
</evidence>
<dbReference type="InterPro" id="IPR017972">
    <property type="entry name" value="Cyt_P450_CS"/>
</dbReference>
<dbReference type="InterPro" id="IPR001128">
    <property type="entry name" value="Cyt_P450"/>
</dbReference>
<dbReference type="InterPro" id="IPR002401">
    <property type="entry name" value="Cyt_P450_E_grp-I"/>
</dbReference>
<evidence type="ECO:0000256" key="3">
    <source>
        <dbReference type="ARBA" id="ARBA00022723"/>
    </source>
</evidence>
<keyword evidence="4 7" id="KW-0560">Oxidoreductase</keyword>
<dbReference type="Proteomes" id="UP001652660">
    <property type="component" value="Chromosome 6e"/>
</dbReference>
<comment type="cofactor">
    <cofactor evidence="1 6">
        <name>heme</name>
        <dbReference type="ChEBI" id="CHEBI:30413"/>
    </cofactor>
</comment>
<evidence type="ECO:0000256" key="1">
    <source>
        <dbReference type="ARBA" id="ARBA00001971"/>
    </source>
</evidence>
<keyword evidence="5 6" id="KW-0408">Iron</keyword>
<dbReference type="GO" id="GO:0006629">
    <property type="term" value="P:lipid metabolic process"/>
    <property type="evidence" value="ECO:0007669"/>
    <property type="project" value="UniProtKB-ARBA"/>
</dbReference>
<reference evidence="9" key="1">
    <citation type="journal article" date="2025" name="Foods">
        <title>Unveiling the Microbial Signatures of Arabica Coffee Cherries: Insights into Ripeness Specific Diversity, Functional Traits, and Implications for Quality and Safety.</title>
        <authorList>
            <consortium name="RefSeq"/>
            <person name="Tenea G.N."/>
            <person name="Cifuentes V."/>
            <person name="Reyes P."/>
            <person name="Cevallos-Vallejos M."/>
        </authorList>
    </citation>
    <scope>NUCLEOTIDE SEQUENCE [LARGE SCALE GENOMIC DNA]</scope>
</reference>
<keyword evidence="8" id="KW-0812">Transmembrane</keyword>
<dbReference type="PROSITE" id="PS00086">
    <property type="entry name" value="CYTOCHROME_P450"/>
    <property type="match status" value="1"/>
</dbReference>
<dbReference type="GO" id="GO:0016705">
    <property type="term" value="F:oxidoreductase activity, acting on paired donors, with incorporation or reduction of molecular oxygen"/>
    <property type="evidence" value="ECO:0007669"/>
    <property type="project" value="InterPro"/>
</dbReference>
<dbReference type="PANTHER" id="PTHR24296">
    <property type="entry name" value="CYTOCHROME P450"/>
    <property type="match status" value="1"/>
</dbReference>
<comment type="similarity">
    <text evidence="2 7">Belongs to the cytochrome P450 family.</text>
</comment>
<dbReference type="RefSeq" id="XP_027069642.1">
    <property type="nucleotide sequence ID" value="XM_027213841.2"/>
</dbReference>
<evidence type="ECO:0000256" key="5">
    <source>
        <dbReference type="ARBA" id="ARBA00023004"/>
    </source>
</evidence>
<accession>A0A6P6SUN0</accession>
<dbReference type="CDD" id="cd11064">
    <property type="entry name" value="CYP86A"/>
    <property type="match status" value="1"/>
</dbReference>
<dbReference type="GO" id="GO:0004497">
    <property type="term" value="F:monooxygenase activity"/>
    <property type="evidence" value="ECO:0007669"/>
    <property type="project" value="UniProtKB-KW"/>
</dbReference>
<dbReference type="GeneID" id="113694919"/>
<keyword evidence="7" id="KW-0503">Monooxygenase</keyword>
<gene>
    <name evidence="10" type="primary">LOC113694919</name>
</gene>
<dbReference type="Pfam" id="PF00067">
    <property type="entry name" value="p450"/>
    <property type="match status" value="1"/>
</dbReference>
<evidence type="ECO:0000313" key="9">
    <source>
        <dbReference type="Proteomes" id="UP001652660"/>
    </source>
</evidence>
<keyword evidence="8" id="KW-0472">Membrane</keyword>
<protein>
    <submittedName>
        <fullName evidence="10">Cytochrome P450 CYP94D108</fullName>
    </submittedName>
</protein>
<evidence type="ECO:0000313" key="10">
    <source>
        <dbReference type="RefSeq" id="XP_027069642.1"/>
    </source>
</evidence>